<organism evidence="2 3">
    <name type="scientific">Geodia barretti</name>
    <name type="common">Barrett's horny sponge</name>
    <dbReference type="NCBI Taxonomy" id="519541"/>
    <lineage>
        <taxon>Eukaryota</taxon>
        <taxon>Metazoa</taxon>
        <taxon>Porifera</taxon>
        <taxon>Demospongiae</taxon>
        <taxon>Heteroscleromorpha</taxon>
        <taxon>Tetractinellida</taxon>
        <taxon>Astrophorina</taxon>
        <taxon>Geodiidae</taxon>
        <taxon>Geodia</taxon>
    </lineage>
</organism>
<dbReference type="AlphaFoldDB" id="A0AA35X805"/>
<protein>
    <submittedName>
        <fullName evidence="2">Aldo-keto reductase family 1 member B10</fullName>
    </submittedName>
</protein>
<dbReference type="SUPFAM" id="SSF51430">
    <property type="entry name" value="NAD(P)-linked oxidoreductase"/>
    <property type="match status" value="1"/>
</dbReference>
<dbReference type="InterPro" id="IPR020471">
    <property type="entry name" value="AKR"/>
</dbReference>
<keyword evidence="3" id="KW-1185">Reference proteome</keyword>
<proteinExistence type="predicted"/>
<dbReference type="CDD" id="cd19071">
    <property type="entry name" value="AKR_AKR1-5-like"/>
    <property type="match status" value="1"/>
</dbReference>
<dbReference type="PRINTS" id="PR00069">
    <property type="entry name" value="ALDKETRDTASE"/>
</dbReference>
<dbReference type="Proteomes" id="UP001174909">
    <property type="component" value="Unassembled WGS sequence"/>
</dbReference>
<dbReference type="EMBL" id="CASHTH010003750">
    <property type="protein sequence ID" value="CAI8048803.1"/>
    <property type="molecule type" value="Genomic_DNA"/>
</dbReference>
<dbReference type="GO" id="GO:0016491">
    <property type="term" value="F:oxidoreductase activity"/>
    <property type="evidence" value="ECO:0007669"/>
    <property type="project" value="InterPro"/>
</dbReference>
<feature type="non-terminal residue" evidence="2">
    <location>
        <position position="1"/>
    </location>
</feature>
<evidence type="ECO:0000313" key="3">
    <source>
        <dbReference type="Proteomes" id="UP001174909"/>
    </source>
</evidence>
<sequence>GFVHLDCAYSYGNEKDVGDVLEQFFKDAKLKREELFISSKLWSSFHAKDDVIKACQESISNLKVDYLDLYILHWPITIASGHNNLFCSDDVKLGYNRERIAECWRAMEDLVEKGLVKAIGTSNISITKMERLLQTARIIPAVNQVECHAYLQQEKLVQYGRSKGIAVAAYRSLGIPNPGMEMPVLLEDPVVCHIAQKHFVTPAQVIYILV</sequence>
<gene>
    <name evidence="2" type="ORF">GBAR_LOCUS26908</name>
</gene>
<evidence type="ECO:0000259" key="1">
    <source>
        <dbReference type="Pfam" id="PF00248"/>
    </source>
</evidence>
<reference evidence="2" key="1">
    <citation type="submission" date="2023-03" db="EMBL/GenBank/DDBJ databases">
        <authorList>
            <person name="Steffen K."/>
            <person name="Cardenas P."/>
        </authorList>
    </citation>
    <scope>NUCLEOTIDE SEQUENCE</scope>
</reference>
<dbReference type="PANTHER" id="PTHR11732">
    <property type="entry name" value="ALDO/KETO REDUCTASE"/>
    <property type="match status" value="1"/>
</dbReference>
<evidence type="ECO:0000313" key="2">
    <source>
        <dbReference type="EMBL" id="CAI8048803.1"/>
    </source>
</evidence>
<name>A0AA35X805_GEOBA</name>
<feature type="domain" description="NADP-dependent oxidoreductase" evidence="1">
    <location>
        <begin position="1"/>
        <end position="174"/>
    </location>
</feature>
<comment type="caution">
    <text evidence="2">The sequence shown here is derived from an EMBL/GenBank/DDBJ whole genome shotgun (WGS) entry which is preliminary data.</text>
</comment>
<dbReference type="InterPro" id="IPR036812">
    <property type="entry name" value="NAD(P)_OxRdtase_dom_sf"/>
</dbReference>
<dbReference type="Pfam" id="PF00248">
    <property type="entry name" value="Aldo_ket_red"/>
    <property type="match status" value="1"/>
</dbReference>
<dbReference type="Gene3D" id="3.20.20.100">
    <property type="entry name" value="NADP-dependent oxidoreductase domain"/>
    <property type="match status" value="1"/>
</dbReference>
<accession>A0AA35X805</accession>
<dbReference type="InterPro" id="IPR023210">
    <property type="entry name" value="NADP_OxRdtase_dom"/>
</dbReference>